<dbReference type="SMART" id="SM00013">
    <property type="entry name" value="LRRNT"/>
    <property type="match status" value="1"/>
</dbReference>
<evidence type="ECO:0000256" key="4">
    <source>
        <dbReference type="ARBA" id="ARBA00023180"/>
    </source>
</evidence>
<keyword evidence="1" id="KW-0433">Leucine-rich repeat</keyword>
<dbReference type="InterPro" id="IPR000372">
    <property type="entry name" value="LRRNT"/>
</dbReference>
<dbReference type="OrthoDB" id="10008953at2759"/>
<dbReference type="AlphaFoldDB" id="A0A8J1U762"/>
<comment type="caution">
    <text evidence="5">The sequence shown here is derived from an EMBL/GenBank/DDBJ whole genome shotgun (WGS) entry which is preliminary data.</text>
</comment>
<evidence type="ECO:0000313" key="5">
    <source>
        <dbReference type="EMBL" id="CAH1791304.1"/>
    </source>
</evidence>
<keyword evidence="2" id="KW-0732">Signal</keyword>
<proteinExistence type="predicted"/>
<feature type="non-terminal residue" evidence="5">
    <location>
        <position position="246"/>
    </location>
</feature>
<keyword evidence="3" id="KW-0677">Repeat</keyword>
<dbReference type="Pfam" id="PF13855">
    <property type="entry name" value="LRR_8"/>
    <property type="match status" value="1"/>
</dbReference>
<evidence type="ECO:0000256" key="2">
    <source>
        <dbReference type="ARBA" id="ARBA00022729"/>
    </source>
</evidence>
<keyword evidence="6" id="KW-1185">Reference proteome</keyword>
<dbReference type="GO" id="GO:0005615">
    <property type="term" value="C:extracellular space"/>
    <property type="evidence" value="ECO:0007669"/>
    <property type="project" value="TreeGrafter"/>
</dbReference>
<sequence>TVKPTTSEPSTPSPTTAKTTTVKPTTSEPSTTSPTTVKTTTVKPTTSEPSTPSQTTVLSTTAKSTTVKTSTATTTMAPTTEGSTTPIGDVCPKVCKCSTKHREKIVDCSNAMLQDVPRGIPKDTNILDLSSNSITVLNGTNSALKNLPELRLLYIMSNTLTIVETGAFEGCGKLSEIHFSNNSLGNNGIQPGVFNDTANHMYYLYFERNGMNENISADMFKGMKSIEGIYFSYNNFTMLKRGMFKY</sequence>
<evidence type="ECO:0000256" key="1">
    <source>
        <dbReference type="ARBA" id="ARBA00022614"/>
    </source>
</evidence>
<reference evidence="5" key="1">
    <citation type="submission" date="2022-03" db="EMBL/GenBank/DDBJ databases">
        <authorList>
            <person name="Martin C."/>
        </authorList>
    </citation>
    <scope>NUCLEOTIDE SEQUENCE</scope>
</reference>
<name>A0A8J1U762_OWEFU</name>
<dbReference type="PANTHER" id="PTHR45712">
    <property type="entry name" value="AGAP008170-PA"/>
    <property type="match status" value="1"/>
</dbReference>
<evidence type="ECO:0000256" key="3">
    <source>
        <dbReference type="ARBA" id="ARBA00022737"/>
    </source>
</evidence>
<dbReference type="SUPFAM" id="SSF52058">
    <property type="entry name" value="L domain-like"/>
    <property type="match status" value="1"/>
</dbReference>
<gene>
    <name evidence="5" type="ORF">OFUS_LOCUS16396</name>
</gene>
<feature type="non-terminal residue" evidence="5">
    <location>
        <position position="1"/>
    </location>
</feature>
<dbReference type="PANTHER" id="PTHR45712:SF22">
    <property type="entry name" value="INSULIN-LIKE GROWTH FACTOR-BINDING PROTEIN COMPLEX ACID LABILE SUBUNIT"/>
    <property type="match status" value="1"/>
</dbReference>
<protein>
    <submittedName>
        <fullName evidence="5">Uncharacterized protein</fullName>
    </submittedName>
</protein>
<dbReference type="InterPro" id="IPR050333">
    <property type="entry name" value="SLRP"/>
</dbReference>
<dbReference type="Gene3D" id="3.80.10.10">
    <property type="entry name" value="Ribonuclease Inhibitor"/>
    <property type="match status" value="1"/>
</dbReference>
<dbReference type="Proteomes" id="UP000749559">
    <property type="component" value="Unassembled WGS sequence"/>
</dbReference>
<evidence type="ECO:0000313" key="6">
    <source>
        <dbReference type="Proteomes" id="UP000749559"/>
    </source>
</evidence>
<dbReference type="EMBL" id="CAIIXF020000008">
    <property type="protein sequence ID" value="CAH1791304.1"/>
    <property type="molecule type" value="Genomic_DNA"/>
</dbReference>
<keyword evidence="4" id="KW-0325">Glycoprotein</keyword>
<accession>A0A8J1U762</accession>
<dbReference type="InterPro" id="IPR001611">
    <property type="entry name" value="Leu-rich_rpt"/>
</dbReference>
<organism evidence="5 6">
    <name type="scientific">Owenia fusiformis</name>
    <name type="common">Polychaete worm</name>
    <dbReference type="NCBI Taxonomy" id="6347"/>
    <lineage>
        <taxon>Eukaryota</taxon>
        <taxon>Metazoa</taxon>
        <taxon>Spiralia</taxon>
        <taxon>Lophotrochozoa</taxon>
        <taxon>Annelida</taxon>
        <taxon>Polychaeta</taxon>
        <taxon>Sedentaria</taxon>
        <taxon>Canalipalpata</taxon>
        <taxon>Sabellida</taxon>
        <taxon>Oweniida</taxon>
        <taxon>Oweniidae</taxon>
        <taxon>Owenia</taxon>
    </lineage>
</organism>
<dbReference type="InterPro" id="IPR032675">
    <property type="entry name" value="LRR_dom_sf"/>
</dbReference>